<dbReference type="Proteomes" id="UP000661607">
    <property type="component" value="Unassembled WGS sequence"/>
</dbReference>
<dbReference type="InterPro" id="IPR029069">
    <property type="entry name" value="HotDog_dom_sf"/>
</dbReference>
<comment type="caution">
    <text evidence="2">The sequence shown here is derived from an EMBL/GenBank/DDBJ whole genome shotgun (WGS) entry which is preliminary data.</text>
</comment>
<sequence>MGDQLTIGVSGSLTWIVDERHCTRRGDHDIFSTPNLVHLLEDAAIEALAPYLKEEEGSVGSRVEIAHVAPTLKGASVTATATVTEVDRRRVTFDVVAHDHNGRIAEGTHERFIINLDKFAAKLAELGS</sequence>
<evidence type="ECO:0000259" key="1">
    <source>
        <dbReference type="Pfam" id="PF22636"/>
    </source>
</evidence>
<protein>
    <submittedName>
        <fullName evidence="2">Thioesterase</fullName>
    </submittedName>
</protein>
<reference evidence="2 3" key="1">
    <citation type="submission" date="2020-10" db="EMBL/GenBank/DDBJ databases">
        <title>Sequencing the genomes of 1000 actinobacteria strains.</title>
        <authorList>
            <person name="Klenk H.-P."/>
        </authorList>
    </citation>
    <scope>NUCLEOTIDE SEQUENCE [LARGE SCALE GENOMIC DNA]</scope>
    <source>
        <strain evidence="2 3">DSM 43748</strain>
    </source>
</reference>
<dbReference type="InterPro" id="IPR054485">
    <property type="entry name" value="FlK-like_dom"/>
</dbReference>
<dbReference type="PANTHER" id="PTHR36934">
    <property type="entry name" value="BLR0278 PROTEIN"/>
    <property type="match status" value="1"/>
</dbReference>
<evidence type="ECO:0000313" key="3">
    <source>
        <dbReference type="Proteomes" id="UP000661607"/>
    </source>
</evidence>
<name>A0ABR9KAY2_9ACTN</name>
<proteinExistence type="predicted"/>
<dbReference type="Pfam" id="PF22636">
    <property type="entry name" value="FlK"/>
    <property type="match status" value="1"/>
</dbReference>
<dbReference type="EMBL" id="JADBEF010000001">
    <property type="protein sequence ID" value="MBE1559160.1"/>
    <property type="molecule type" value="Genomic_DNA"/>
</dbReference>
<gene>
    <name evidence="2" type="ORF">H4W81_001939</name>
</gene>
<dbReference type="PANTHER" id="PTHR36934:SF1">
    <property type="entry name" value="THIOESTERASE DOMAIN-CONTAINING PROTEIN"/>
    <property type="match status" value="1"/>
</dbReference>
<accession>A0ABR9KAY2</accession>
<dbReference type="SUPFAM" id="SSF54637">
    <property type="entry name" value="Thioesterase/thiol ester dehydrase-isomerase"/>
    <property type="match status" value="1"/>
</dbReference>
<dbReference type="InterPro" id="IPR025540">
    <property type="entry name" value="FlK"/>
</dbReference>
<feature type="domain" description="Fluoroacetyl-CoA-specific thioesterase-like" evidence="1">
    <location>
        <begin position="25"/>
        <end position="115"/>
    </location>
</feature>
<dbReference type="PIRSF" id="PIRSF014972">
    <property type="entry name" value="FlK"/>
    <property type="match status" value="1"/>
</dbReference>
<organism evidence="2 3">
    <name type="scientific">Nonomuraea africana</name>
    <dbReference type="NCBI Taxonomy" id="46171"/>
    <lineage>
        <taxon>Bacteria</taxon>
        <taxon>Bacillati</taxon>
        <taxon>Actinomycetota</taxon>
        <taxon>Actinomycetes</taxon>
        <taxon>Streptosporangiales</taxon>
        <taxon>Streptosporangiaceae</taxon>
        <taxon>Nonomuraea</taxon>
    </lineage>
</organism>
<evidence type="ECO:0000313" key="2">
    <source>
        <dbReference type="EMBL" id="MBE1559160.1"/>
    </source>
</evidence>
<dbReference type="Gene3D" id="3.10.129.10">
    <property type="entry name" value="Hotdog Thioesterase"/>
    <property type="match status" value="1"/>
</dbReference>
<dbReference type="RefSeq" id="WP_192774475.1">
    <property type="nucleotide sequence ID" value="NZ_BAAASY010000001.1"/>
</dbReference>
<keyword evidence="3" id="KW-1185">Reference proteome</keyword>